<dbReference type="SUPFAM" id="SSF56601">
    <property type="entry name" value="beta-lactamase/transpeptidase-like"/>
    <property type="match status" value="1"/>
</dbReference>
<dbReference type="PANTHER" id="PTHR35333:SF3">
    <property type="entry name" value="BETA-LACTAMASE-TYPE TRANSPEPTIDASE FOLD CONTAINING PROTEIN"/>
    <property type="match status" value="1"/>
</dbReference>
<evidence type="ECO:0000256" key="2">
    <source>
        <dbReference type="ARBA" id="ARBA00009009"/>
    </source>
</evidence>
<reference evidence="6 7" key="1">
    <citation type="submission" date="2022-06" db="EMBL/GenBank/DDBJ databases">
        <title>Runella sp. S5 genome sequencing.</title>
        <authorList>
            <person name="Park S."/>
        </authorList>
    </citation>
    <scope>NUCLEOTIDE SEQUENCE [LARGE SCALE GENOMIC DNA]</scope>
    <source>
        <strain evidence="6 7">S5</strain>
    </source>
</reference>
<sequence>MRQLIFLCFMLLPCVCIAQKRPSFSSLETYLAQLSPTTIVNLQIESLKGEIFFSKGPTEPVPSASIIKIPILVELMEQVKMGKINLDETYTLVNADRTGGSGVMASYPDGQQMSLKEVARLMMIASDNTATNIFIRKLGREKINDRMKLLGLASLQLNRVMMDTAAVARGIDNYVTARDINALLRLIYSHKVATPALCEQMMEFLFENRDTVTLPRLIPKTIKIAHKTGGLTYVRGDAGIVFAATPFVISVFVRGTSEKDAEKMIGEIGEICFNIFNKKN</sequence>
<organism evidence="6 7">
    <name type="scientific">Runella salmonicolor</name>
    <dbReference type="NCBI Taxonomy" id="2950278"/>
    <lineage>
        <taxon>Bacteria</taxon>
        <taxon>Pseudomonadati</taxon>
        <taxon>Bacteroidota</taxon>
        <taxon>Cytophagia</taxon>
        <taxon>Cytophagales</taxon>
        <taxon>Spirosomataceae</taxon>
        <taxon>Runella</taxon>
    </lineage>
</organism>
<gene>
    <name evidence="6" type="ORF">NCI00_11430</name>
</gene>
<proteinExistence type="inferred from homology"/>
<dbReference type="Pfam" id="PF13354">
    <property type="entry name" value="Beta-lactamase2"/>
    <property type="match status" value="1"/>
</dbReference>
<evidence type="ECO:0000256" key="1">
    <source>
        <dbReference type="ARBA" id="ARBA00001526"/>
    </source>
</evidence>
<accession>A0ABT1FR02</accession>
<dbReference type="RefSeq" id="WP_253527568.1">
    <property type="nucleotide sequence ID" value="NZ_JAMZEL010000003.1"/>
</dbReference>
<keyword evidence="4" id="KW-0732">Signal</keyword>
<comment type="caution">
    <text evidence="6">The sequence shown here is derived from an EMBL/GenBank/DDBJ whole genome shotgun (WGS) entry which is preliminary data.</text>
</comment>
<evidence type="ECO:0000313" key="7">
    <source>
        <dbReference type="Proteomes" id="UP001204772"/>
    </source>
</evidence>
<dbReference type="EMBL" id="JAMZEL010000003">
    <property type="protein sequence ID" value="MCP1383043.1"/>
    <property type="molecule type" value="Genomic_DNA"/>
</dbReference>
<dbReference type="InterPro" id="IPR045155">
    <property type="entry name" value="Beta-lactam_cat"/>
</dbReference>
<dbReference type="Gene3D" id="3.40.710.10">
    <property type="entry name" value="DD-peptidase/beta-lactamase superfamily"/>
    <property type="match status" value="1"/>
</dbReference>
<evidence type="ECO:0000256" key="3">
    <source>
        <dbReference type="ARBA" id="ARBA00012865"/>
    </source>
</evidence>
<evidence type="ECO:0000256" key="4">
    <source>
        <dbReference type="SAM" id="SignalP"/>
    </source>
</evidence>
<protein>
    <recommendedName>
        <fullName evidence="3">beta-lactamase</fullName>
        <ecNumber evidence="3">3.5.2.6</ecNumber>
    </recommendedName>
</protein>
<name>A0ABT1FR02_9BACT</name>
<feature type="signal peptide" evidence="4">
    <location>
        <begin position="1"/>
        <end position="18"/>
    </location>
</feature>
<comment type="catalytic activity">
    <reaction evidence="1">
        <text>a beta-lactam + H2O = a substituted beta-amino acid</text>
        <dbReference type="Rhea" id="RHEA:20401"/>
        <dbReference type="ChEBI" id="CHEBI:15377"/>
        <dbReference type="ChEBI" id="CHEBI:35627"/>
        <dbReference type="ChEBI" id="CHEBI:140347"/>
        <dbReference type="EC" id="3.5.2.6"/>
    </reaction>
</comment>
<evidence type="ECO:0000313" key="6">
    <source>
        <dbReference type="EMBL" id="MCP1383043.1"/>
    </source>
</evidence>
<dbReference type="Proteomes" id="UP001204772">
    <property type="component" value="Unassembled WGS sequence"/>
</dbReference>
<dbReference type="InterPro" id="IPR000871">
    <property type="entry name" value="Beta-lactam_class-A"/>
</dbReference>
<feature type="domain" description="Beta-lactamase class A catalytic" evidence="5">
    <location>
        <begin position="46"/>
        <end position="253"/>
    </location>
</feature>
<evidence type="ECO:0000259" key="5">
    <source>
        <dbReference type="Pfam" id="PF13354"/>
    </source>
</evidence>
<comment type="similarity">
    <text evidence="2">Belongs to the class-A beta-lactamase family.</text>
</comment>
<dbReference type="GO" id="GO:0016787">
    <property type="term" value="F:hydrolase activity"/>
    <property type="evidence" value="ECO:0007669"/>
    <property type="project" value="UniProtKB-KW"/>
</dbReference>
<dbReference type="InterPro" id="IPR012338">
    <property type="entry name" value="Beta-lactam/transpept-like"/>
</dbReference>
<keyword evidence="7" id="KW-1185">Reference proteome</keyword>
<keyword evidence="6" id="KW-0378">Hydrolase</keyword>
<dbReference type="EC" id="3.5.2.6" evidence="3"/>
<feature type="chain" id="PRO_5046939573" description="beta-lactamase" evidence="4">
    <location>
        <begin position="19"/>
        <end position="280"/>
    </location>
</feature>
<dbReference type="PANTHER" id="PTHR35333">
    <property type="entry name" value="BETA-LACTAMASE"/>
    <property type="match status" value="1"/>
</dbReference>